<dbReference type="InterPro" id="IPR025668">
    <property type="entry name" value="Tnp_DDE_dom"/>
</dbReference>
<dbReference type="Pfam" id="PF13612">
    <property type="entry name" value="DDE_Tnp_1_3"/>
    <property type="match status" value="1"/>
</dbReference>
<name>A0ABM5VQM6_THEA5</name>
<sequence length="286" mass="32221">MSVSRTIAAFCIIDDALQAMGHKDDPQAKTPASAILTLAILAAMELGGKHNKALALAKDLNLFTHVPSPSRFNRRLHALYPLFLPLLHLLSQVWKNLHQAQAYALDTFPLPACENIRVPRSRLFPHKVYRGFVPSKRVYFHGLKLHLLVDDGKFIHEVDLSPGSLHDLSSPLLLPLDLPEGAELYMDRGYESHLYAAFPSGKHLEDLLREAQGVVPMVIRRRNSRRYVPWLQYLAIVGRRVVETVGGMLHAMFPRRIHAVTQEGFVVKVLSFVLAHNLKLLTQEMA</sequence>
<evidence type="ECO:0000313" key="3">
    <source>
        <dbReference type="Proteomes" id="UP000058660"/>
    </source>
</evidence>
<protein>
    <recommendedName>
        <fullName evidence="1">Transposase DDE domain-containing protein</fullName>
    </recommendedName>
</protein>
<reference evidence="3" key="1">
    <citation type="journal article" date="2015" name="PLoS ONE">
        <title>Complete Genome Sequence of Thermus aquaticus Y51MC23.</title>
        <authorList>
            <person name="Brumm P.J."/>
            <person name="Monsma S."/>
            <person name="Keough B."/>
            <person name="Jasinovica S."/>
            <person name="Ferguson E."/>
            <person name="Schoenfeld T."/>
            <person name="Lodes M."/>
            <person name="Mead D.A."/>
        </authorList>
    </citation>
    <scope>NUCLEOTIDE SEQUENCE [LARGE SCALE GENOMIC DNA]</scope>
    <source>
        <strain evidence="3">BAA-2747 / Y51MC23</strain>
    </source>
</reference>
<organism evidence="2 3">
    <name type="scientific">Thermus aquaticus (strain ATCC BAA-2747 / Y51MC23)</name>
    <dbReference type="NCBI Taxonomy" id="498848"/>
    <lineage>
        <taxon>Bacteria</taxon>
        <taxon>Thermotogati</taxon>
        <taxon>Deinococcota</taxon>
        <taxon>Deinococci</taxon>
        <taxon>Thermales</taxon>
        <taxon>Thermaceae</taxon>
        <taxon>Thermus</taxon>
    </lineage>
</organism>
<gene>
    <name evidence="2" type="ORF">TO73_2865</name>
</gene>
<geneLocation type="plasmid" evidence="2 3">
    <name>pTA78</name>
</geneLocation>
<proteinExistence type="predicted"/>
<accession>A0ABM5VQM6</accession>
<keyword evidence="2" id="KW-0614">Plasmid</keyword>
<dbReference type="Proteomes" id="UP000058660">
    <property type="component" value="Plasmid pTA78"/>
</dbReference>
<dbReference type="EMBL" id="CP010826">
    <property type="protein sequence ID" value="ALJ92386.1"/>
    <property type="molecule type" value="Genomic_DNA"/>
</dbReference>
<evidence type="ECO:0000313" key="2">
    <source>
        <dbReference type="EMBL" id="ALJ92386.1"/>
    </source>
</evidence>
<feature type="domain" description="Transposase DDE" evidence="1">
    <location>
        <begin position="104"/>
        <end position="247"/>
    </location>
</feature>
<evidence type="ECO:0000259" key="1">
    <source>
        <dbReference type="Pfam" id="PF13612"/>
    </source>
</evidence>
<keyword evidence="3" id="KW-1185">Reference proteome</keyword>